<evidence type="ECO:0000256" key="4">
    <source>
        <dbReference type="ARBA" id="ARBA00012574"/>
    </source>
</evidence>
<dbReference type="InterPro" id="IPR052433">
    <property type="entry name" value="X-Pro_dipept-like"/>
</dbReference>
<feature type="domain" description="Aminopeptidase P N-terminal" evidence="9">
    <location>
        <begin position="28"/>
        <end position="155"/>
    </location>
</feature>
<feature type="signal peptide" evidence="8">
    <location>
        <begin position="1"/>
        <end position="21"/>
    </location>
</feature>
<keyword evidence="5" id="KW-0479">Metal-binding</keyword>
<evidence type="ECO:0000313" key="10">
    <source>
        <dbReference type="EMBL" id="MEE1885372.1"/>
    </source>
</evidence>
<dbReference type="SUPFAM" id="SSF53092">
    <property type="entry name" value="Creatinase/prolidase N-terminal domain"/>
    <property type="match status" value="1"/>
</dbReference>
<keyword evidence="11" id="KW-1185">Reference proteome</keyword>
<dbReference type="SMART" id="SM01011">
    <property type="entry name" value="AMP_N"/>
    <property type="match status" value="1"/>
</dbReference>
<comment type="similarity">
    <text evidence="3">Belongs to the peptidase M24B family.</text>
</comment>
<keyword evidence="8" id="KW-0732">Signal</keyword>
<evidence type="ECO:0000256" key="8">
    <source>
        <dbReference type="SAM" id="SignalP"/>
    </source>
</evidence>
<comment type="catalytic activity">
    <reaction evidence="1">
        <text>Release of any N-terminal amino acid, including proline, that is linked to proline, even from a dipeptide or tripeptide.</text>
        <dbReference type="EC" id="3.4.11.9"/>
    </reaction>
</comment>
<dbReference type="InterPro" id="IPR000994">
    <property type="entry name" value="Pept_M24"/>
</dbReference>
<dbReference type="Gene3D" id="3.90.230.10">
    <property type="entry name" value="Creatinase/methionine aminopeptidase superfamily"/>
    <property type="match status" value="1"/>
</dbReference>
<dbReference type="PANTHER" id="PTHR43226">
    <property type="entry name" value="XAA-PRO AMINOPEPTIDASE 3"/>
    <property type="match status" value="1"/>
</dbReference>
<evidence type="ECO:0000313" key="11">
    <source>
        <dbReference type="Proteomes" id="UP001337681"/>
    </source>
</evidence>
<organism evidence="10 11">
    <name type="scientific">Pedobacter flavus</name>
    <dbReference type="NCBI Taxonomy" id="3113906"/>
    <lineage>
        <taxon>Bacteria</taxon>
        <taxon>Pseudomonadati</taxon>
        <taxon>Bacteroidota</taxon>
        <taxon>Sphingobacteriia</taxon>
        <taxon>Sphingobacteriales</taxon>
        <taxon>Sphingobacteriaceae</taxon>
        <taxon>Pedobacter</taxon>
    </lineage>
</organism>
<dbReference type="EMBL" id="JAZDQU010000002">
    <property type="protein sequence ID" value="MEE1885372.1"/>
    <property type="molecule type" value="Genomic_DNA"/>
</dbReference>
<reference evidence="10 11" key="1">
    <citation type="submission" date="2024-01" db="EMBL/GenBank/DDBJ databases">
        <title>Pedobacter sp. nov., isolated from oil-contaminated soil.</title>
        <authorList>
            <person name="Le N.T.T."/>
        </authorList>
    </citation>
    <scope>NUCLEOTIDE SEQUENCE [LARGE SCALE GENOMIC DNA]</scope>
    <source>
        <strain evidence="10 11">VNH31</strain>
    </source>
</reference>
<dbReference type="InterPro" id="IPR007865">
    <property type="entry name" value="Aminopep_P_N"/>
</dbReference>
<dbReference type="Pfam" id="PF00557">
    <property type="entry name" value="Peptidase_M24"/>
    <property type="match status" value="1"/>
</dbReference>
<dbReference type="RefSeq" id="WP_330146270.1">
    <property type="nucleotide sequence ID" value="NZ_JAZDQU010000002.1"/>
</dbReference>
<keyword evidence="6" id="KW-0378">Hydrolase</keyword>
<dbReference type="SUPFAM" id="SSF55920">
    <property type="entry name" value="Creatinase/aminopeptidase"/>
    <property type="match status" value="1"/>
</dbReference>
<gene>
    <name evidence="10" type="ORF">VRU49_08075</name>
</gene>
<dbReference type="InterPro" id="IPR036005">
    <property type="entry name" value="Creatinase/aminopeptidase-like"/>
</dbReference>
<feature type="chain" id="PRO_5046512492" description="Xaa-Pro aminopeptidase" evidence="8">
    <location>
        <begin position="22"/>
        <end position="445"/>
    </location>
</feature>
<comment type="cofactor">
    <cofactor evidence="2">
        <name>Mn(2+)</name>
        <dbReference type="ChEBI" id="CHEBI:29035"/>
    </cofactor>
</comment>
<protein>
    <recommendedName>
        <fullName evidence="4">Xaa-Pro aminopeptidase</fullName>
        <ecNumber evidence="4">3.4.11.9</ecNumber>
    </recommendedName>
</protein>
<dbReference type="InterPro" id="IPR029149">
    <property type="entry name" value="Creatin/AminoP/Spt16_N"/>
</dbReference>
<evidence type="ECO:0000256" key="6">
    <source>
        <dbReference type="ARBA" id="ARBA00022801"/>
    </source>
</evidence>
<proteinExistence type="inferred from homology"/>
<dbReference type="Proteomes" id="UP001337681">
    <property type="component" value="Unassembled WGS sequence"/>
</dbReference>
<sequence length="445" mass="50082">MNKLKTAITAILLSSSLGTYAQSMWTYFSADDFEKRRAKVMEQIGDGVAILQGANLPDGYVKFRQDNNFYYLTGVETPGAVLILNGRTKTSTLLVPDKVSADIRDEARITPQSNSASEYKFTNIVSKTAMTSQITNLVMRNHDIWVITTPEETAQMTRSRCQSQQHNITNDPWDGRTSKELAFINNLKTRFPLISLKDLTPILDNMRWIKDEKEIAVLRKCGELAARGFDEAMRVTRPGIYEYQVVAATDFVYGNGGAFGPAYFAIAAGGANGLSWHYNANNHKLKKGELFYLDYAPEVHYYSTDITRTWPVEGEFNPTQLKYYNCVKEASEKVIAAIKPGVTVDDLRKICKDVFVKHGLEKFYVNSIGHFVGMSVHDVGDYSKPFEPGVVFNVEPILEDKEQKIHVRIEDTIVVTANSYENLTKSTPTNPLEIYKLMNQKGIGE</sequence>
<evidence type="ECO:0000256" key="3">
    <source>
        <dbReference type="ARBA" id="ARBA00008766"/>
    </source>
</evidence>
<evidence type="ECO:0000256" key="7">
    <source>
        <dbReference type="ARBA" id="ARBA00023211"/>
    </source>
</evidence>
<evidence type="ECO:0000256" key="2">
    <source>
        <dbReference type="ARBA" id="ARBA00001936"/>
    </source>
</evidence>
<dbReference type="Gene3D" id="3.40.350.10">
    <property type="entry name" value="Creatinase/prolidase N-terminal domain"/>
    <property type="match status" value="1"/>
</dbReference>
<dbReference type="EC" id="3.4.11.9" evidence="4"/>
<name>A0ABU7H230_9SPHI</name>
<dbReference type="PANTHER" id="PTHR43226:SF4">
    <property type="entry name" value="XAA-PRO AMINOPEPTIDASE 3"/>
    <property type="match status" value="1"/>
</dbReference>
<evidence type="ECO:0000256" key="5">
    <source>
        <dbReference type="ARBA" id="ARBA00022723"/>
    </source>
</evidence>
<evidence type="ECO:0000256" key="1">
    <source>
        <dbReference type="ARBA" id="ARBA00001424"/>
    </source>
</evidence>
<comment type="caution">
    <text evidence="10">The sequence shown here is derived from an EMBL/GenBank/DDBJ whole genome shotgun (WGS) entry which is preliminary data.</text>
</comment>
<dbReference type="Pfam" id="PF05195">
    <property type="entry name" value="AMP_N"/>
    <property type="match status" value="1"/>
</dbReference>
<keyword evidence="7" id="KW-0464">Manganese</keyword>
<accession>A0ABU7H230</accession>
<evidence type="ECO:0000259" key="9">
    <source>
        <dbReference type="SMART" id="SM01011"/>
    </source>
</evidence>